<evidence type="ECO:0000256" key="1">
    <source>
        <dbReference type="SAM" id="MobiDB-lite"/>
    </source>
</evidence>
<gene>
    <name evidence="2" type="ORF">PMAYCL1PPCAC_05324</name>
</gene>
<feature type="compositionally biased region" description="Acidic residues" evidence="1">
    <location>
        <begin position="137"/>
        <end position="148"/>
    </location>
</feature>
<dbReference type="EMBL" id="BTRK01000002">
    <property type="protein sequence ID" value="GMR35129.1"/>
    <property type="molecule type" value="Genomic_DNA"/>
</dbReference>
<dbReference type="AlphaFoldDB" id="A0AAN4Z8L2"/>
<organism evidence="2 3">
    <name type="scientific">Pristionchus mayeri</name>
    <dbReference type="NCBI Taxonomy" id="1317129"/>
    <lineage>
        <taxon>Eukaryota</taxon>
        <taxon>Metazoa</taxon>
        <taxon>Ecdysozoa</taxon>
        <taxon>Nematoda</taxon>
        <taxon>Chromadorea</taxon>
        <taxon>Rhabditida</taxon>
        <taxon>Rhabditina</taxon>
        <taxon>Diplogasteromorpha</taxon>
        <taxon>Diplogasteroidea</taxon>
        <taxon>Neodiplogasteridae</taxon>
        <taxon>Pristionchus</taxon>
    </lineage>
</organism>
<evidence type="ECO:0000313" key="3">
    <source>
        <dbReference type="Proteomes" id="UP001328107"/>
    </source>
</evidence>
<keyword evidence="3" id="KW-1185">Reference proteome</keyword>
<feature type="non-terminal residue" evidence="2">
    <location>
        <position position="148"/>
    </location>
</feature>
<name>A0AAN4Z8L2_9BILA</name>
<feature type="compositionally biased region" description="Basic and acidic residues" evidence="1">
    <location>
        <begin position="110"/>
        <end position="122"/>
    </location>
</feature>
<dbReference type="Proteomes" id="UP001328107">
    <property type="component" value="Unassembled WGS sequence"/>
</dbReference>
<protein>
    <submittedName>
        <fullName evidence="2">Uncharacterized protein</fullName>
    </submittedName>
</protein>
<reference evidence="3" key="1">
    <citation type="submission" date="2022-10" db="EMBL/GenBank/DDBJ databases">
        <title>Genome assembly of Pristionchus species.</title>
        <authorList>
            <person name="Yoshida K."/>
            <person name="Sommer R.J."/>
        </authorList>
    </citation>
    <scope>NUCLEOTIDE SEQUENCE [LARGE SCALE GENOMIC DNA]</scope>
    <source>
        <strain evidence="3">RS5460</strain>
    </source>
</reference>
<proteinExistence type="predicted"/>
<sequence length="148" mass="17183">MSAGCSRRAPLRVSTLYPGSTHYFEDYFDRNGHELRTMMAMMHWNELKKDEMDGIRVVTGTRSHYNNTLRKHVLKNVKSTARNAWRDAVKDAAYQIRASLSFTPYATVKQEQDKQRTQRDQWNRNATPLVPLPGDANLEETDDEDDHP</sequence>
<feature type="region of interest" description="Disordered" evidence="1">
    <location>
        <begin position="108"/>
        <end position="148"/>
    </location>
</feature>
<comment type="caution">
    <text evidence="2">The sequence shown here is derived from an EMBL/GenBank/DDBJ whole genome shotgun (WGS) entry which is preliminary data.</text>
</comment>
<evidence type="ECO:0000313" key="2">
    <source>
        <dbReference type="EMBL" id="GMR35129.1"/>
    </source>
</evidence>
<accession>A0AAN4Z8L2</accession>